<feature type="signal peptide" evidence="1">
    <location>
        <begin position="1"/>
        <end position="18"/>
    </location>
</feature>
<gene>
    <name evidence="3" type="ORF">CANARDRAFT_17824</name>
</gene>
<evidence type="ECO:0000256" key="1">
    <source>
        <dbReference type="SAM" id="SignalP"/>
    </source>
</evidence>
<reference evidence="4" key="1">
    <citation type="submission" date="2016-04" db="EMBL/GenBank/DDBJ databases">
        <title>Comparative genomics of biotechnologically important yeasts.</title>
        <authorList>
            <consortium name="DOE Joint Genome Institute"/>
            <person name="Riley R."/>
            <person name="Haridas S."/>
            <person name="Wolfe K.H."/>
            <person name="Lopes M.R."/>
            <person name="Hittinger C.T."/>
            <person name="Goker M."/>
            <person name="Salamov A."/>
            <person name="Wisecaver J."/>
            <person name="Long T.M."/>
            <person name="Aerts A.L."/>
            <person name="Barry K."/>
            <person name="Choi C."/>
            <person name="Clum A."/>
            <person name="Coughlan A.Y."/>
            <person name="Deshpande S."/>
            <person name="Douglass A.P."/>
            <person name="Hanson S.J."/>
            <person name="Klenk H.-P."/>
            <person name="Labutti K."/>
            <person name="Lapidus A."/>
            <person name="Lindquist E."/>
            <person name="Lipzen A."/>
            <person name="Meier-Kolthoff J.P."/>
            <person name="Ohm R.A."/>
            <person name="Otillar R.P."/>
            <person name="Pangilinan J."/>
            <person name="Peng Y."/>
            <person name="Rokas A."/>
            <person name="Rosa C.A."/>
            <person name="Scheuner C."/>
            <person name="Sibirny A.A."/>
            <person name="Slot J.C."/>
            <person name="Stielow J.B."/>
            <person name="Sun H."/>
            <person name="Kurtzman C.P."/>
            <person name="Blackwell M."/>
            <person name="Grigoriev I.V."/>
            <person name="Jeffries T.W."/>
        </authorList>
    </citation>
    <scope>NUCLEOTIDE SEQUENCE [LARGE SCALE GENOMIC DNA]</scope>
    <source>
        <strain evidence="4">NRRL YB-2248</strain>
    </source>
</reference>
<dbReference type="Pfam" id="PF13883">
    <property type="entry name" value="CREG_beta-barrel"/>
    <property type="match status" value="1"/>
</dbReference>
<dbReference type="OrthoDB" id="2138282at2759"/>
<feature type="domain" description="CREG-like beta-barrel" evidence="2">
    <location>
        <begin position="34"/>
        <end position="203"/>
    </location>
</feature>
<proteinExistence type="predicted"/>
<name>A0A1E4T0J5_9ASCO</name>
<dbReference type="SUPFAM" id="SSF50475">
    <property type="entry name" value="FMN-binding split barrel"/>
    <property type="match status" value="1"/>
</dbReference>
<evidence type="ECO:0000313" key="4">
    <source>
        <dbReference type="Proteomes" id="UP000094801"/>
    </source>
</evidence>
<keyword evidence="4" id="KW-1185">Reference proteome</keyword>
<sequence>MKLSALLSVFISITCTSATFPLYVNKKGISGYHDVETAARVARTLVNRESLANVATIQQDGSDIPVSFVEYYADCDNDGEPILLMVDMSTTNKNLLAGSKTSISIRVGDHQLRDNVSPEYIGGRTYSVAGSPRVNLKGSFVPINGSISIDRCFAKRHPESPIWFPGSPVHSSHWTKFKIDEIYMVGGFGDSAYIGRIPVDTYLDAEIIDVDVNESPSLYLKIWELASEVIESSYSDMKDEGLELGAFKFVKNEEEDETYSWQYQDQETDEATNQEVRARFANKNKDAGNVLVN</sequence>
<dbReference type="PANTHER" id="PTHR37273:SF1">
    <property type="entry name" value="ADL397C-AP"/>
    <property type="match status" value="1"/>
</dbReference>
<dbReference type="AlphaFoldDB" id="A0A1E4T0J5"/>
<dbReference type="InterPro" id="IPR055343">
    <property type="entry name" value="CREG_beta-barrel"/>
</dbReference>
<evidence type="ECO:0000313" key="3">
    <source>
        <dbReference type="EMBL" id="ODV85273.1"/>
    </source>
</evidence>
<dbReference type="Proteomes" id="UP000094801">
    <property type="component" value="Unassembled WGS sequence"/>
</dbReference>
<keyword evidence="1" id="KW-0732">Signal</keyword>
<dbReference type="EMBL" id="KV453853">
    <property type="protein sequence ID" value="ODV85273.1"/>
    <property type="molecule type" value="Genomic_DNA"/>
</dbReference>
<evidence type="ECO:0000259" key="2">
    <source>
        <dbReference type="Pfam" id="PF13883"/>
    </source>
</evidence>
<protein>
    <recommendedName>
        <fullName evidence="2">CREG-like beta-barrel domain-containing protein</fullName>
    </recommendedName>
</protein>
<feature type="chain" id="PRO_5009163002" description="CREG-like beta-barrel domain-containing protein" evidence="1">
    <location>
        <begin position="19"/>
        <end position="293"/>
    </location>
</feature>
<dbReference type="InterPro" id="IPR012349">
    <property type="entry name" value="Split_barrel_FMN-bd"/>
</dbReference>
<dbReference type="Gene3D" id="2.30.110.10">
    <property type="entry name" value="Electron Transport, Fmn-binding Protein, Chain A"/>
    <property type="match status" value="1"/>
</dbReference>
<dbReference type="PANTHER" id="PTHR37273">
    <property type="entry name" value="CHROMOSOME 8, WHOLE GENOME SHOTGUN SEQUENCE"/>
    <property type="match status" value="1"/>
</dbReference>
<organism evidence="3 4">
    <name type="scientific">[Candida] arabinofermentans NRRL YB-2248</name>
    <dbReference type="NCBI Taxonomy" id="983967"/>
    <lineage>
        <taxon>Eukaryota</taxon>
        <taxon>Fungi</taxon>
        <taxon>Dikarya</taxon>
        <taxon>Ascomycota</taxon>
        <taxon>Saccharomycotina</taxon>
        <taxon>Pichiomycetes</taxon>
        <taxon>Pichiales</taxon>
        <taxon>Pichiaceae</taxon>
        <taxon>Ogataea</taxon>
        <taxon>Ogataea/Candida clade</taxon>
    </lineage>
</organism>
<dbReference type="STRING" id="983967.A0A1E4T0J5"/>
<accession>A0A1E4T0J5</accession>